<reference evidence="2" key="1">
    <citation type="submission" date="2017-06" db="EMBL/GenBank/DDBJ databases">
        <authorList>
            <person name="Varghese N."/>
            <person name="Submissions S."/>
        </authorList>
    </citation>
    <scope>NUCLEOTIDE SEQUENCE [LARGE SCALE GENOMIC DNA]</scope>
    <source>
        <strain evidence="2">CIP 108523</strain>
    </source>
</reference>
<name>A0A238ZXB0_9PSED</name>
<evidence type="ECO:0000313" key="1">
    <source>
        <dbReference type="EMBL" id="SNR87909.1"/>
    </source>
</evidence>
<keyword evidence="2" id="KW-1185">Reference proteome</keyword>
<organism evidence="1 2">
    <name type="scientific">Pseudomonas segetis</name>
    <dbReference type="NCBI Taxonomy" id="298908"/>
    <lineage>
        <taxon>Bacteria</taxon>
        <taxon>Pseudomonadati</taxon>
        <taxon>Pseudomonadota</taxon>
        <taxon>Gammaproteobacteria</taxon>
        <taxon>Pseudomonadales</taxon>
        <taxon>Pseudomonadaceae</taxon>
        <taxon>Pseudomonas</taxon>
    </lineage>
</organism>
<evidence type="ECO:0008006" key="3">
    <source>
        <dbReference type="Google" id="ProtNLM"/>
    </source>
</evidence>
<sequence>MNPFRSLTDLPQRLRQPAVRDLAWVILAPPLLSQPPTRQRHPLAASRWSREPQQLAHWLLTLDDDCSSLSHWLAERSVRRLGLYYERLWQFALNSAPDVEILAANLPIRREGHTLGELDLILRDDDGLHHLELAIKLYLGEQNTSGTANHHWLGPGSRDRLDLKLSHIAEHQLPLSKTEQALSTLAQEGINSQAVQASMWVAGYLFYPWPAGCLPPAGAHPEHLRGNWVHQRDWPALLAQYPGASWQILPRHDWLAPARISPADHWPNDQLQIWFATLEANTNAQLLVRLEQSPDGYWLEQQRVFLVSDSWPETLRPYR</sequence>
<dbReference type="AlphaFoldDB" id="A0A238ZXB0"/>
<proteinExistence type="predicted"/>
<dbReference type="RefSeq" id="WP_089358828.1">
    <property type="nucleotide sequence ID" value="NZ_FZOG01000001.1"/>
</dbReference>
<dbReference type="Proteomes" id="UP000242915">
    <property type="component" value="Unassembled WGS sequence"/>
</dbReference>
<accession>A0A238ZXB0</accession>
<gene>
    <name evidence="1" type="ORF">SAMN05216255_0761</name>
</gene>
<protein>
    <recommendedName>
        <fullName evidence="3">Cobalt chelatase</fullName>
    </recommendedName>
</protein>
<evidence type="ECO:0000313" key="2">
    <source>
        <dbReference type="Proteomes" id="UP000242915"/>
    </source>
</evidence>
<dbReference type="EMBL" id="FZOG01000001">
    <property type="protein sequence ID" value="SNR87909.1"/>
    <property type="molecule type" value="Genomic_DNA"/>
</dbReference>
<dbReference type="Pfam" id="PF08907">
    <property type="entry name" value="DUF1853"/>
    <property type="match status" value="1"/>
</dbReference>
<dbReference type="InterPro" id="IPR015003">
    <property type="entry name" value="DUF1853"/>
</dbReference>